<gene>
    <name evidence="5" type="ORF">F3Y22_tig00109916pilonHSYRG00035</name>
</gene>
<feature type="region of interest" description="Disordered" evidence="3">
    <location>
        <begin position="1"/>
        <end position="40"/>
    </location>
</feature>
<reference evidence="5" key="1">
    <citation type="submission" date="2019-09" db="EMBL/GenBank/DDBJ databases">
        <title>Draft genome information of white flower Hibiscus syriacus.</title>
        <authorList>
            <person name="Kim Y.-M."/>
        </authorList>
    </citation>
    <scope>NUCLEOTIDE SEQUENCE [LARGE SCALE GENOMIC DNA]</scope>
    <source>
        <strain evidence="5">YM2019G1</strain>
        <tissue evidence="5">Leaf</tissue>
    </source>
</reference>
<feature type="compositionally biased region" description="Basic and acidic residues" evidence="3">
    <location>
        <begin position="25"/>
        <end position="37"/>
    </location>
</feature>
<keyword evidence="2" id="KW-0539">Nucleus</keyword>
<protein>
    <recommendedName>
        <fullName evidence="4">HTH myb-type domain-containing protein</fullName>
    </recommendedName>
</protein>
<evidence type="ECO:0000259" key="4">
    <source>
        <dbReference type="PROSITE" id="PS51294"/>
    </source>
</evidence>
<evidence type="ECO:0000256" key="1">
    <source>
        <dbReference type="ARBA" id="ARBA00004123"/>
    </source>
</evidence>
<sequence length="163" mass="17797">MGGDSQETPGRTENTIKNHWNATMRRQETGRKTRDGSTPKVSLLQSYIRSVNSASSSVSALTSASTSTSSAPALTTQLENAKMVYEITNPETSSNPHLVHLENSAFNAAGWKMEAFNHHNQSFGSLLAEGSSSNAMENFEVPMEMDSLRKELDLLEMITQGDL</sequence>
<dbReference type="PROSITE" id="PS51294">
    <property type="entry name" value="HTH_MYB"/>
    <property type="match status" value="1"/>
</dbReference>
<evidence type="ECO:0000313" key="5">
    <source>
        <dbReference type="EMBL" id="KAE8720111.1"/>
    </source>
</evidence>
<accession>A0A6A3BW42</accession>
<dbReference type="EMBL" id="VEPZ02000775">
    <property type="protein sequence ID" value="KAE8720111.1"/>
    <property type="molecule type" value="Genomic_DNA"/>
</dbReference>
<dbReference type="InterPro" id="IPR017930">
    <property type="entry name" value="Myb_dom"/>
</dbReference>
<comment type="subcellular location">
    <subcellularLocation>
        <location evidence="1">Nucleus</location>
    </subcellularLocation>
</comment>
<evidence type="ECO:0000256" key="2">
    <source>
        <dbReference type="ARBA" id="ARBA00023242"/>
    </source>
</evidence>
<name>A0A6A3BW42_HIBSY</name>
<evidence type="ECO:0000256" key="3">
    <source>
        <dbReference type="SAM" id="MobiDB-lite"/>
    </source>
</evidence>
<dbReference type="AlphaFoldDB" id="A0A6A3BW42"/>
<feature type="compositionally biased region" description="Polar residues" evidence="3">
    <location>
        <begin position="1"/>
        <end position="21"/>
    </location>
</feature>
<proteinExistence type="predicted"/>
<organism evidence="5">
    <name type="scientific">Hibiscus syriacus</name>
    <name type="common">Rose of Sharon</name>
    <dbReference type="NCBI Taxonomy" id="106335"/>
    <lineage>
        <taxon>Eukaryota</taxon>
        <taxon>Viridiplantae</taxon>
        <taxon>Streptophyta</taxon>
        <taxon>Embryophyta</taxon>
        <taxon>Tracheophyta</taxon>
        <taxon>Spermatophyta</taxon>
        <taxon>Magnoliopsida</taxon>
        <taxon>eudicotyledons</taxon>
        <taxon>Gunneridae</taxon>
        <taxon>Pentapetalae</taxon>
        <taxon>rosids</taxon>
        <taxon>malvids</taxon>
        <taxon>Malvales</taxon>
        <taxon>Malvaceae</taxon>
        <taxon>Malvoideae</taxon>
        <taxon>Hibiscus</taxon>
    </lineage>
</organism>
<comment type="caution">
    <text evidence="5">The sequence shown here is derived from an EMBL/GenBank/DDBJ whole genome shotgun (WGS) entry which is preliminary data.</text>
</comment>
<dbReference type="GO" id="GO:0005634">
    <property type="term" value="C:nucleus"/>
    <property type="evidence" value="ECO:0007669"/>
    <property type="project" value="UniProtKB-SubCell"/>
</dbReference>
<feature type="domain" description="HTH myb-type" evidence="4">
    <location>
        <begin position="1"/>
        <end position="28"/>
    </location>
</feature>